<name>A0AA39W064_ACESA</name>
<comment type="caution">
    <text evidence="3">The sequence shown here is derived from an EMBL/GenBank/DDBJ whole genome shotgun (WGS) entry which is preliminary data.</text>
</comment>
<dbReference type="GO" id="GO:0016491">
    <property type="term" value="F:oxidoreductase activity"/>
    <property type="evidence" value="ECO:0007669"/>
    <property type="project" value="UniProtKB-KW"/>
</dbReference>
<organism evidence="3 4">
    <name type="scientific">Acer saccharum</name>
    <name type="common">Sugar maple</name>
    <dbReference type="NCBI Taxonomy" id="4024"/>
    <lineage>
        <taxon>Eukaryota</taxon>
        <taxon>Viridiplantae</taxon>
        <taxon>Streptophyta</taxon>
        <taxon>Embryophyta</taxon>
        <taxon>Tracheophyta</taxon>
        <taxon>Spermatophyta</taxon>
        <taxon>Magnoliopsida</taxon>
        <taxon>eudicotyledons</taxon>
        <taxon>Gunneridae</taxon>
        <taxon>Pentapetalae</taxon>
        <taxon>rosids</taxon>
        <taxon>malvids</taxon>
        <taxon>Sapindales</taxon>
        <taxon>Sapindaceae</taxon>
        <taxon>Hippocastanoideae</taxon>
        <taxon>Acereae</taxon>
        <taxon>Acer</taxon>
    </lineage>
</organism>
<reference evidence="3" key="1">
    <citation type="journal article" date="2022" name="Plant J.">
        <title>Strategies of tolerance reflected in two North American maple genomes.</title>
        <authorList>
            <person name="McEvoy S.L."/>
            <person name="Sezen U.U."/>
            <person name="Trouern-Trend A."/>
            <person name="McMahon S.M."/>
            <person name="Schaberg P.G."/>
            <person name="Yang J."/>
            <person name="Wegrzyn J.L."/>
            <person name="Swenson N.G."/>
        </authorList>
    </citation>
    <scope>NUCLEOTIDE SEQUENCE</scope>
    <source>
        <strain evidence="3">NS2018</strain>
    </source>
</reference>
<evidence type="ECO:0000256" key="2">
    <source>
        <dbReference type="ARBA" id="ARBA00023002"/>
    </source>
</evidence>
<gene>
    <name evidence="3" type="ORF">LWI29_021632</name>
</gene>
<dbReference type="InterPro" id="IPR036291">
    <property type="entry name" value="NAD(P)-bd_dom_sf"/>
</dbReference>
<evidence type="ECO:0000313" key="4">
    <source>
        <dbReference type="Proteomes" id="UP001168877"/>
    </source>
</evidence>
<sequence length="81" mass="8787">MSDSKVVLVTGCAKGGIGYEYCKAFAEQNCHVLASDIPQRVPDMLELNSDKIETLELDVSSDESVSLAVKNIIAKYGHIDI</sequence>
<dbReference type="PANTHER" id="PTHR44169">
    <property type="entry name" value="NADPH-DEPENDENT 1-ACYLDIHYDROXYACETONE PHOSPHATE REDUCTASE"/>
    <property type="match status" value="1"/>
</dbReference>
<dbReference type="EMBL" id="JAUESC010000002">
    <property type="protein sequence ID" value="KAK0604989.1"/>
    <property type="molecule type" value="Genomic_DNA"/>
</dbReference>
<dbReference type="InterPro" id="IPR002347">
    <property type="entry name" value="SDR_fam"/>
</dbReference>
<evidence type="ECO:0000313" key="3">
    <source>
        <dbReference type="EMBL" id="KAK0604989.1"/>
    </source>
</evidence>
<reference evidence="3" key="2">
    <citation type="submission" date="2023-06" db="EMBL/GenBank/DDBJ databases">
        <authorList>
            <person name="Swenson N.G."/>
            <person name="Wegrzyn J.L."/>
            <person name="Mcevoy S.L."/>
        </authorList>
    </citation>
    <scope>NUCLEOTIDE SEQUENCE</scope>
    <source>
        <strain evidence="3">NS2018</strain>
        <tissue evidence="3">Leaf</tissue>
    </source>
</reference>
<dbReference type="AlphaFoldDB" id="A0AA39W064"/>
<keyword evidence="4" id="KW-1185">Reference proteome</keyword>
<dbReference type="Proteomes" id="UP001168877">
    <property type="component" value="Unassembled WGS sequence"/>
</dbReference>
<dbReference type="GO" id="GO:0005783">
    <property type="term" value="C:endoplasmic reticulum"/>
    <property type="evidence" value="ECO:0007669"/>
    <property type="project" value="TreeGrafter"/>
</dbReference>
<dbReference type="SUPFAM" id="SSF51735">
    <property type="entry name" value="NAD(P)-binding Rossmann-fold domains"/>
    <property type="match status" value="1"/>
</dbReference>
<dbReference type="Pfam" id="PF00106">
    <property type="entry name" value="adh_short"/>
    <property type="match status" value="1"/>
</dbReference>
<accession>A0AA39W064</accession>
<protein>
    <submittedName>
        <fullName evidence="3">Uncharacterized protein</fullName>
    </submittedName>
</protein>
<keyword evidence="2" id="KW-0560">Oxidoreductase</keyword>
<evidence type="ECO:0000256" key="1">
    <source>
        <dbReference type="ARBA" id="ARBA00006484"/>
    </source>
</evidence>
<comment type="similarity">
    <text evidence="1">Belongs to the short-chain dehydrogenases/reductases (SDR) family.</text>
</comment>
<dbReference type="Gene3D" id="3.40.50.720">
    <property type="entry name" value="NAD(P)-binding Rossmann-like Domain"/>
    <property type="match status" value="1"/>
</dbReference>
<proteinExistence type="inferred from homology"/>
<dbReference type="PANTHER" id="PTHR44169:SF5">
    <property type="entry name" value="ENOYL-(ACYL CARRIER) REDUCTASE"/>
    <property type="match status" value="1"/>
</dbReference>